<dbReference type="CDD" id="cd07035">
    <property type="entry name" value="TPP_PYR_POX_like"/>
    <property type="match status" value="1"/>
</dbReference>
<dbReference type="PANTHER" id="PTHR18968">
    <property type="entry name" value="THIAMINE PYROPHOSPHATE ENZYMES"/>
    <property type="match status" value="1"/>
</dbReference>
<name>A0ABW6VAB5_MICFU</name>
<organism evidence="8 9">
    <name type="scientific">Microtetraspora fusca</name>
    <dbReference type="NCBI Taxonomy" id="1997"/>
    <lineage>
        <taxon>Bacteria</taxon>
        <taxon>Bacillati</taxon>
        <taxon>Actinomycetota</taxon>
        <taxon>Actinomycetes</taxon>
        <taxon>Streptosporangiales</taxon>
        <taxon>Streptosporangiaceae</taxon>
        <taxon>Microtetraspora</taxon>
    </lineage>
</organism>
<evidence type="ECO:0000259" key="7">
    <source>
        <dbReference type="Pfam" id="PF02776"/>
    </source>
</evidence>
<dbReference type="InterPro" id="IPR012000">
    <property type="entry name" value="Thiamin_PyroP_enz_cen_dom"/>
</dbReference>
<dbReference type="InterPro" id="IPR045229">
    <property type="entry name" value="TPP_enz"/>
</dbReference>
<dbReference type="SUPFAM" id="SSF52467">
    <property type="entry name" value="DHS-like NAD/FAD-binding domain"/>
    <property type="match status" value="1"/>
</dbReference>
<dbReference type="CDD" id="cd00568">
    <property type="entry name" value="TPP_enzymes"/>
    <property type="match status" value="1"/>
</dbReference>
<dbReference type="InterPro" id="IPR029035">
    <property type="entry name" value="DHS-like_NAD/FAD-binding_dom"/>
</dbReference>
<dbReference type="EMBL" id="JBIAXI010000014">
    <property type="protein sequence ID" value="MFF4775866.1"/>
    <property type="molecule type" value="Genomic_DNA"/>
</dbReference>
<feature type="domain" description="Thiamine pyrophosphate enzyme TPP-binding" evidence="6">
    <location>
        <begin position="407"/>
        <end position="556"/>
    </location>
</feature>
<dbReference type="PANTHER" id="PTHR18968:SF167">
    <property type="entry name" value="ACETOLACTATE SYNTHASE LARGE SUBUNIT ILVB2-RELATED"/>
    <property type="match status" value="1"/>
</dbReference>
<gene>
    <name evidence="8" type="ORF">ACFY05_23725</name>
</gene>
<evidence type="ECO:0000256" key="1">
    <source>
        <dbReference type="ARBA" id="ARBA00007812"/>
    </source>
</evidence>
<accession>A0ABW6VAB5</accession>
<proteinExistence type="inferred from homology"/>
<dbReference type="Proteomes" id="UP001602119">
    <property type="component" value="Unassembled WGS sequence"/>
</dbReference>
<dbReference type="InterPro" id="IPR012001">
    <property type="entry name" value="Thiamin_PyroP_enz_TPP-bd_dom"/>
</dbReference>
<keyword evidence="2 3" id="KW-0786">Thiamine pyrophosphate</keyword>
<evidence type="ECO:0000313" key="8">
    <source>
        <dbReference type="EMBL" id="MFF4775866.1"/>
    </source>
</evidence>
<evidence type="ECO:0000259" key="6">
    <source>
        <dbReference type="Pfam" id="PF02775"/>
    </source>
</evidence>
<feature type="domain" description="Thiamine pyrophosphate enzyme N-terminal TPP-binding" evidence="7">
    <location>
        <begin position="9"/>
        <end position="117"/>
    </location>
</feature>
<evidence type="ECO:0000256" key="2">
    <source>
        <dbReference type="ARBA" id="ARBA00023052"/>
    </source>
</evidence>
<comment type="caution">
    <text evidence="8">The sequence shown here is derived from an EMBL/GenBank/DDBJ whole genome shotgun (WGS) entry which is preliminary data.</text>
</comment>
<feature type="compositionally biased region" description="Basic and acidic residues" evidence="4">
    <location>
        <begin position="572"/>
        <end position="588"/>
    </location>
</feature>
<reference evidence="8 9" key="1">
    <citation type="submission" date="2024-10" db="EMBL/GenBank/DDBJ databases">
        <title>The Natural Products Discovery Center: Release of the First 8490 Sequenced Strains for Exploring Actinobacteria Biosynthetic Diversity.</title>
        <authorList>
            <person name="Kalkreuter E."/>
            <person name="Kautsar S.A."/>
            <person name="Yang D."/>
            <person name="Bader C.D."/>
            <person name="Teijaro C.N."/>
            <person name="Fluegel L."/>
            <person name="Davis C.M."/>
            <person name="Simpson J.R."/>
            <person name="Lauterbach L."/>
            <person name="Steele A.D."/>
            <person name="Gui C."/>
            <person name="Meng S."/>
            <person name="Li G."/>
            <person name="Viehrig K."/>
            <person name="Ye F."/>
            <person name="Su P."/>
            <person name="Kiefer A.F."/>
            <person name="Nichols A."/>
            <person name="Cepeda A.J."/>
            <person name="Yan W."/>
            <person name="Fan B."/>
            <person name="Jiang Y."/>
            <person name="Adhikari A."/>
            <person name="Zheng C.-J."/>
            <person name="Schuster L."/>
            <person name="Cowan T.M."/>
            <person name="Smanski M.J."/>
            <person name="Chevrette M.G."/>
            <person name="De Carvalho L.P.S."/>
            <person name="Shen B."/>
        </authorList>
    </citation>
    <scope>NUCLEOTIDE SEQUENCE [LARGE SCALE GENOMIC DNA]</scope>
    <source>
        <strain evidence="8 9">NPDC001281</strain>
    </source>
</reference>
<dbReference type="Gene3D" id="3.40.50.970">
    <property type="match status" value="2"/>
</dbReference>
<comment type="similarity">
    <text evidence="1 3">Belongs to the TPP enzyme family.</text>
</comment>
<evidence type="ECO:0000313" key="9">
    <source>
        <dbReference type="Proteomes" id="UP001602119"/>
    </source>
</evidence>
<feature type="domain" description="Thiamine pyrophosphate enzyme central" evidence="5">
    <location>
        <begin position="198"/>
        <end position="340"/>
    </location>
</feature>
<evidence type="ECO:0000256" key="4">
    <source>
        <dbReference type="SAM" id="MobiDB-lite"/>
    </source>
</evidence>
<dbReference type="RefSeq" id="WP_387344115.1">
    <property type="nucleotide sequence ID" value="NZ_JBIAXI010000014.1"/>
</dbReference>
<feature type="region of interest" description="Disordered" evidence="4">
    <location>
        <begin position="564"/>
        <end position="588"/>
    </location>
</feature>
<dbReference type="Pfam" id="PF00205">
    <property type="entry name" value="TPP_enzyme_M"/>
    <property type="match status" value="1"/>
</dbReference>
<dbReference type="InterPro" id="IPR011766">
    <property type="entry name" value="TPP_enzyme_TPP-bd"/>
</dbReference>
<dbReference type="Pfam" id="PF02775">
    <property type="entry name" value="TPP_enzyme_C"/>
    <property type="match status" value="1"/>
</dbReference>
<evidence type="ECO:0000256" key="3">
    <source>
        <dbReference type="RuleBase" id="RU362132"/>
    </source>
</evidence>
<dbReference type="Gene3D" id="3.40.50.1220">
    <property type="entry name" value="TPP-binding domain"/>
    <property type="match status" value="1"/>
</dbReference>
<evidence type="ECO:0000259" key="5">
    <source>
        <dbReference type="Pfam" id="PF00205"/>
    </source>
</evidence>
<dbReference type="SUPFAM" id="SSF52518">
    <property type="entry name" value="Thiamin diphosphate-binding fold (THDP-binding)"/>
    <property type="match status" value="2"/>
</dbReference>
<feature type="region of interest" description="Disordered" evidence="4">
    <location>
        <begin position="348"/>
        <end position="378"/>
    </location>
</feature>
<dbReference type="InterPro" id="IPR029061">
    <property type="entry name" value="THDP-binding"/>
</dbReference>
<sequence>MPDEPLFIDHLMNVLKSHGVRTVFGLPGSAIGPLLGRLLAETEIDLVVSRHEAGAVAMADGYARATGNLGVAIVTSGPGALNALPHLAVANADNSPVLLITGEADQARHGRGAFQESSRDGVDTVDVFRPCTAYSRSLSSPDSAAVLLANALRHALSTPRGAVHLSVPVDLYGKACPSPPVAPGVGAMWGASVPGEAVDRVLTALLTASRPLILLGNGSRQALGETTSLVTDFAAFCGRHALPVATTTKAKGLFPEDREEALGVVSIGGSARAHAYIDRPVDIVLVLGSSLGEWASRNWTPALQASHTFFHVDADPTRIGRAYWANHGITADITPFLHALLQADARHRERGEDGSAASRRAVLRGLPPVHPSTPTTYHELTPLKPQVVMHHLREWLAQTNERILLLDAGNGTGWFTRQVPISAPSRALLPWGMGSMGWANAAVVGAKAARPDATCATITGDGGFLMNAVEIATAAHRGIGAIWIVLQDDSYNTVRQGMNHAFPGSRRITDESFRLGDPDLATLARSLGAQAHSVNHSGQLLTALGLAEKLAHENRRPQVVCVRVDPDEPGPFDDRNDAVSESFRQETR</sequence>
<dbReference type="Pfam" id="PF02776">
    <property type="entry name" value="TPP_enzyme_N"/>
    <property type="match status" value="1"/>
</dbReference>
<protein>
    <submittedName>
        <fullName evidence="8">Thiamine pyrophosphate-binding protein</fullName>
    </submittedName>
</protein>
<keyword evidence="9" id="KW-1185">Reference proteome</keyword>